<dbReference type="EMBL" id="JAQPYX010000018">
    <property type="protein sequence ID" value="MDC7148254.1"/>
    <property type="molecule type" value="Genomic_DNA"/>
</dbReference>
<accession>A0AAW6I066</accession>
<sequence>PDVGSNVFLEENPFFGMGTLLPIPEMTQMILILGLQQFGFHSVMIRQKTNAKSARVDPMLLKKTQIQSLFAFLLPL</sequence>
<evidence type="ECO:0000313" key="2">
    <source>
        <dbReference type="Proteomes" id="UP001213646"/>
    </source>
</evidence>
<reference evidence="1" key="1">
    <citation type="submission" date="2023-01" db="EMBL/GenBank/DDBJ databases">
        <title>Exploring GABA producing Bacteroides strains toward improving mental health.</title>
        <authorList>
            <person name="Yousuf B."/>
            <person name="Bouhlel N.E."/>
            <person name="Mottawea W."/>
            <person name="Hammami R."/>
        </authorList>
    </citation>
    <scope>NUCLEOTIDE SEQUENCE</scope>
    <source>
        <strain evidence="1">UO.H1047</strain>
    </source>
</reference>
<proteinExistence type="predicted"/>
<evidence type="ECO:0000313" key="1">
    <source>
        <dbReference type="EMBL" id="MDC7148254.1"/>
    </source>
</evidence>
<comment type="caution">
    <text evidence="1">The sequence shown here is derived from an EMBL/GenBank/DDBJ whole genome shotgun (WGS) entry which is preliminary data.</text>
</comment>
<feature type="non-terminal residue" evidence="1">
    <location>
        <position position="1"/>
    </location>
</feature>
<dbReference type="Proteomes" id="UP001213646">
    <property type="component" value="Unassembled WGS sequence"/>
</dbReference>
<dbReference type="AlphaFoldDB" id="A0AAW6I066"/>
<organism evidence="1 2">
    <name type="scientific">Parabacteroides johnsonii</name>
    <dbReference type="NCBI Taxonomy" id="387661"/>
    <lineage>
        <taxon>Bacteria</taxon>
        <taxon>Pseudomonadati</taxon>
        <taxon>Bacteroidota</taxon>
        <taxon>Bacteroidia</taxon>
        <taxon>Bacteroidales</taxon>
        <taxon>Tannerellaceae</taxon>
        <taxon>Parabacteroides</taxon>
    </lineage>
</organism>
<name>A0AAW6I066_9BACT</name>
<feature type="non-terminal residue" evidence="1">
    <location>
        <position position="76"/>
    </location>
</feature>
<gene>
    <name evidence="1" type="ORF">PQG89_02260</name>
</gene>
<protein>
    <submittedName>
        <fullName evidence="1">Uncharacterized protein</fullName>
    </submittedName>
</protein>